<comment type="caution">
    <text evidence="2">The sequence shown here is derived from an EMBL/GenBank/DDBJ whole genome shotgun (WGS) entry which is preliminary data.</text>
</comment>
<dbReference type="SUPFAM" id="SSF54909">
    <property type="entry name" value="Dimeric alpha+beta barrel"/>
    <property type="match status" value="1"/>
</dbReference>
<dbReference type="EMBL" id="NBXE01000008">
    <property type="protein sequence ID" value="RFA28834.1"/>
    <property type="molecule type" value="Genomic_DNA"/>
</dbReference>
<dbReference type="Pfam" id="PF07978">
    <property type="entry name" value="NIPSNAP"/>
    <property type="match status" value="1"/>
</dbReference>
<organism evidence="2 3">
    <name type="scientific">Subtercola boreus</name>
    <dbReference type="NCBI Taxonomy" id="120213"/>
    <lineage>
        <taxon>Bacteria</taxon>
        <taxon>Bacillati</taxon>
        <taxon>Actinomycetota</taxon>
        <taxon>Actinomycetes</taxon>
        <taxon>Micrococcales</taxon>
        <taxon>Microbacteriaceae</taxon>
        <taxon>Subtercola</taxon>
    </lineage>
</organism>
<name>A0A3E0WFW1_9MICO</name>
<dbReference type="InterPro" id="IPR012577">
    <property type="entry name" value="NIPSNAP"/>
</dbReference>
<dbReference type="InterPro" id="IPR011008">
    <property type="entry name" value="Dimeric_a/b-barrel"/>
</dbReference>
<evidence type="ECO:0000313" key="2">
    <source>
        <dbReference type="EMBL" id="RFA28834.1"/>
    </source>
</evidence>
<dbReference type="Proteomes" id="UP000257080">
    <property type="component" value="Unassembled WGS sequence"/>
</dbReference>
<proteinExistence type="predicted"/>
<dbReference type="OrthoDB" id="2297285at2"/>
<reference evidence="2 3" key="1">
    <citation type="submission" date="2017-04" db="EMBL/GenBank/DDBJ databases">
        <title>Comparative genome analysis of Subtercola boreus.</title>
        <authorList>
            <person name="Cho Y.-J."/>
            <person name="Cho A."/>
            <person name="Kim O.-S."/>
            <person name="Lee J.-I."/>
        </authorList>
    </citation>
    <scope>NUCLEOTIDE SEQUENCE [LARGE SCALE GENOMIC DNA]</scope>
    <source>
        <strain evidence="2 3">P28004</strain>
    </source>
</reference>
<dbReference type="AlphaFoldDB" id="A0A3E0WFW1"/>
<dbReference type="Gene3D" id="3.30.70.100">
    <property type="match status" value="1"/>
</dbReference>
<dbReference type="RefSeq" id="WP_116417624.1">
    <property type="nucleotide sequence ID" value="NZ_NBXC01000008.1"/>
</dbReference>
<sequence>MKTYELRTYWLSTPEAAQAYVDTHWPRHIPSLSKFGITTRGIWLAAATEYDPSNRVVALVSYADGIDPAAASADFMGSADFREDMAGFSPADILRVEAVALEPAAASPLA</sequence>
<protein>
    <recommendedName>
        <fullName evidence="1">NIPSNAP domain-containing protein</fullName>
    </recommendedName>
</protein>
<evidence type="ECO:0000259" key="1">
    <source>
        <dbReference type="Pfam" id="PF07978"/>
    </source>
</evidence>
<gene>
    <name evidence="2" type="ORF">B7R25_03735</name>
</gene>
<accession>A0A3E0WFW1</accession>
<feature type="domain" description="NIPSNAP" evidence="1">
    <location>
        <begin position="4"/>
        <end position="108"/>
    </location>
</feature>
<evidence type="ECO:0000313" key="3">
    <source>
        <dbReference type="Proteomes" id="UP000257080"/>
    </source>
</evidence>